<keyword evidence="1" id="KW-0863">Zinc-finger</keyword>
<accession>R0F961</accession>
<proteinExistence type="predicted"/>
<keyword evidence="1" id="KW-0862">Zinc</keyword>
<keyword evidence="1" id="KW-0479">Metal-binding</keyword>
<evidence type="ECO:0000313" key="4">
    <source>
        <dbReference type="EMBL" id="EOA18201.1"/>
    </source>
</evidence>
<feature type="domain" description="RING-type" evidence="3">
    <location>
        <begin position="23"/>
        <end position="69"/>
    </location>
</feature>
<dbReference type="Proteomes" id="UP000029121">
    <property type="component" value="Unassembled WGS sequence"/>
</dbReference>
<feature type="region of interest" description="Disordered" evidence="2">
    <location>
        <begin position="188"/>
        <end position="230"/>
    </location>
</feature>
<dbReference type="AlphaFoldDB" id="R0F961"/>
<reference evidence="5" key="1">
    <citation type="journal article" date="2013" name="Nat. Genet.">
        <title>The Capsella rubella genome and the genomic consequences of rapid mating system evolution.</title>
        <authorList>
            <person name="Slotte T."/>
            <person name="Hazzouri K.M."/>
            <person name="Agren J.A."/>
            <person name="Koenig D."/>
            <person name="Maumus F."/>
            <person name="Guo Y.L."/>
            <person name="Steige K."/>
            <person name="Platts A.E."/>
            <person name="Escobar J.S."/>
            <person name="Newman L.K."/>
            <person name="Wang W."/>
            <person name="Mandakova T."/>
            <person name="Vello E."/>
            <person name="Smith L.M."/>
            <person name="Henz S.R."/>
            <person name="Steffen J."/>
            <person name="Takuno S."/>
            <person name="Brandvain Y."/>
            <person name="Coop G."/>
            <person name="Andolfatto P."/>
            <person name="Hu T.T."/>
            <person name="Blanchette M."/>
            <person name="Clark R.M."/>
            <person name="Quesneville H."/>
            <person name="Nordborg M."/>
            <person name="Gaut B.S."/>
            <person name="Lysak M.A."/>
            <person name="Jenkins J."/>
            <person name="Grimwood J."/>
            <person name="Chapman J."/>
            <person name="Prochnik S."/>
            <person name="Shu S."/>
            <person name="Rokhsar D."/>
            <person name="Schmutz J."/>
            <person name="Weigel D."/>
            <person name="Wright S.I."/>
        </authorList>
    </citation>
    <scope>NUCLEOTIDE SEQUENCE [LARGE SCALE GENOMIC DNA]</scope>
    <source>
        <strain evidence="5">cv. Monte Gargano</strain>
    </source>
</reference>
<dbReference type="InterPro" id="IPR013083">
    <property type="entry name" value="Znf_RING/FYVE/PHD"/>
</dbReference>
<organism evidence="4 5">
    <name type="scientific">Capsella rubella</name>
    <dbReference type="NCBI Taxonomy" id="81985"/>
    <lineage>
        <taxon>Eukaryota</taxon>
        <taxon>Viridiplantae</taxon>
        <taxon>Streptophyta</taxon>
        <taxon>Embryophyta</taxon>
        <taxon>Tracheophyta</taxon>
        <taxon>Spermatophyta</taxon>
        <taxon>Magnoliopsida</taxon>
        <taxon>eudicotyledons</taxon>
        <taxon>Gunneridae</taxon>
        <taxon>Pentapetalae</taxon>
        <taxon>rosids</taxon>
        <taxon>malvids</taxon>
        <taxon>Brassicales</taxon>
        <taxon>Brassicaceae</taxon>
        <taxon>Camelineae</taxon>
        <taxon>Capsella</taxon>
    </lineage>
</organism>
<dbReference type="PANTHER" id="PTHR46798:SF17">
    <property type="entry name" value="RING_U-BOX SUPERFAMILY PROTEIN"/>
    <property type="match status" value="1"/>
</dbReference>
<dbReference type="SMART" id="SM00184">
    <property type="entry name" value="RING"/>
    <property type="match status" value="1"/>
</dbReference>
<gene>
    <name evidence="4" type="ORF">CARUB_v10006685mg</name>
</gene>
<dbReference type="Gene3D" id="3.30.40.10">
    <property type="entry name" value="Zinc/RING finger domain, C3HC4 (zinc finger)"/>
    <property type="match status" value="1"/>
</dbReference>
<dbReference type="GO" id="GO:0008270">
    <property type="term" value="F:zinc ion binding"/>
    <property type="evidence" value="ECO:0007669"/>
    <property type="project" value="UniProtKB-KW"/>
</dbReference>
<feature type="compositionally biased region" description="Gly residues" evidence="2">
    <location>
        <begin position="197"/>
        <end position="215"/>
    </location>
</feature>
<dbReference type="STRING" id="81985.R0F961"/>
<dbReference type="InterPro" id="IPR044274">
    <property type="entry name" value="RFI2"/>
</dbReference>
<evidence type="ECO:0000256" key="1">
    <source>
        <dbReference type="PROSITE-ProRule" id="PRU00175"/>
    </source>
</evidence>
<name>R0F961_9BRAS</name>
<evidence type="ECO:0000313" key="5">
    <source>
        <dbReference type="Proteomes" id="UP000029121"/>
    </source>
</evidence>
<dbReference type="EMBL" id="KB870811">
    <property type="protein sequence ID" value="EOA18201.1"/>
    <property type="molecule type" value="Genomic_DNA"/>
</dbReference>
<dbReference type="SUPFAM" id="SSF57850">
    <property type="entry name" value="RING/U-box"/>
    <property type="match status" value="1"/>
</dbReference>
<evidence type="ECO:0000259" key="3">
    <source>
        <dbReference type="PROSITE" id="PS50089"/>
    </source>
</evidence>
<sequence>MSSESNAKETKPVIEPVDVGEICAVCRVPIADNNNERSLVTLRCTHCFHLDCVGSAFNAKNRMECPLCRQTEKGDWLFAKPTEPDTVDEPTMMWIDNVLSSAEGYIEGLFDNTVSPIHLPYALNPTHSSYALNQIRDNDNTRRNDLSLEARRQRQLEEHLALIVESERRLQEMMYEYHGITGGNAIGDESSIWGGSESSGGGDSESSGGGDGESSGGDAVAEEEVEMMEE</sequence>
<dbReference type="GO" id="GO:0004842">
    <property type="term" value="F:ubiquitin-protein transferase activity"/>
    <property type="evidence" value="ECO:0007669"/>
    <property type="project" value="InterPro"/>
</dbReference>
<dbReference type="InterPro" id="IPR001841">
    <property type="entry name" value="Znf_RING"/>
</dbReference>
<evidence type="ECO:0000256" key="2">
    <source>
        <dbReference type="SAM" id="MobiDB-lite"/>
    </source>
</evidence>
<feature type="compositionally biased region" description="Acidic residues" evidence="2">
    <location>
        <begin position="220"/>
        <end position="230"/>
    </location>
</feature>
<dbReference type="Pfam" id="PF13639">
    <property type="entry name" value="zf-RING_2"/>
    <property type="match status" value="1"/>
</dbReference>
<dbReference type="PANTHER" id="PTHR46798">
    <property type="entry name" value="OS09G0511500 PROTEIN"/>
    <property type="match status" value="1"/>
</dbReference>
<dbReference type="PROSITE" id="PS50089">
    <property type="entry name" value="ZF_RING_2"/>
    <property type="match status" value="1"/>
</dbReference>
<keyword evidence="5" id="KW-1185">Reference proteome</keyword>
<protein>
    <recommendedName>
        <fullName evidence="3">RING-type domain-containing protein</fullName>
    </recommendedName>
</protein>